<sequence length="383" mass="41861">MKIESNRLATRILVVLSLAALAPLAHAGVPIDTIGGSEISFEGLLQADGSWYDNDVADLDGDAGDGADHDYELRRAELVLKGKGPGNLDWVVGYDAKADKWLDVNVEYGFGDGHSLQVGQFKQPNSLEELSSTKNNDFISKAMTTNTFGVSRRLGVAYGYGQDDWSITASSFGREMTSGGDHGSGYGLRGTFAPINEDGNILHFGLSYVDRDTDADSLRLRTRPQADLAGVRLVDSGTLTDTDRLATTGLESFWVRGPFKLQGEYMRGSVSRHDNADYDATGGYLSALYNLTGESWSYKGGTPGTAKPTDPARGMWQLGLRYDTIDLDDGSVEGGQMDALTAGVNWYWRKNFKFMLNYVQVDSERMGVSDDPNIVEARAQFYW</sequence>
<gene>
    <name evidence="2" type="ORF">SNE34_01655</name>
</gene>
<keyword evidence="3" id="KW-1185">Reference proteome</keyword>
<reference evidence="2 3" key="1">
    <citation type="journal article" date="2016" name="Int. J. Syst. Evol. Microbiol.">
        <title>Lysobacter erysipheiresistens sp. nov., an antagonist of powdery mildew, isolated from tobacco-cultivated soil.</title>
        <authorList>
            <person name="Xie B."/>
            <person name="Li T."/>
            <person name="Lin X."/>
            <person name="Wang C.J."/>
            <person name="Chen Y.J."/>
            <person name="Liu W.J."/>
            <person name="Zhao Z.W."/>
        </authorList>
    </citation>
    <scope>NUCLEOTIDE SEQUENCE [LARGE SCALE GENOMIC DNA]</scope>
    <source>
        <strain evidence="2 3">RS-LYSO-3</strain>
    </source>
</reference>
<protein>
    <submittedName>
        <fullName evidence="2">OprO/OprP family phosphate-selective porin</fullName>
    </submittedName>
</protein>
<dbReference type="Pfam" id="PF07396">
    <property type="entry name" value="Porin_O_P"/>
    <property type="match status" value="1"/>
</dbReference>
<dbReference type="SUPFAM" id="SSF56935">
    <property type="entry name" value="Porins"/>
    <property type="match status" value="1"/>
</dbReference>
<name>A0ABU7YUQ3_9GAMM</name>
<evidence type="ECO:0000313" key="2">
    <source>
        <dbReference type="EMBL" id="MEG3182721.1"/>
    </source>
</evidence>
<dbReference type="Gene3D" id="2.40.160.10">
    <property type="entry name" value="Porin"/>
    <property type="match status" value="1"/>
</dbReference>
<feature type="chain" id="PRO_5047338626" evidence="1">
    <location>
        <begin position="28"/>
        <end position="383"/>
    </location>
</feature>
<evidence type="ECO:0000313" key="3">
    <source>
        <dbReference type="Proteomes" id="UP001355056"/>
    </source>
</evidence>
<accession>A0ABU7YUQ3</accession>
<organism evidence="2 3">
    <name type="scientific">Novilysobacter erysipheiresistens</name>
    <dbReference type="NCBI Taxonomy" id="1749332"/>
    <lineage>
        <taxon>Bacteria</taxon>
        <taxon>Pseudomonadati</taxon>
        <taxon>Pseudomonadota</taxon>
        <taxon>Gammaproteobacteria</taxon>
        <taxon>Lysobacterales</taxon>
        <taxon>Lysobacteraceae</taxon>
        <taxon>Novilysobacter</taxon>
    </lineage>
</organism>
<dbReference type="InterPro" id="IPR023614">
    <property type="entry name" value="Porin_dom_sf"/>
</dbReference>
<proteinExistence type="predicted"/>
<dbReference type="InterPro" id="IPR010870">
    <property type="entry name" value="Porin_O/P"/>
</dbReference>
<dbReference type="EMBL" id="JAXGFP010000001">
    <property type="protein sequence ID" value="MEG3182721.1"/>
    <property type="molecule type" value="Genomic_DNA"/>
</dbReference>
<dbReference type="Proteomes" id="UP001355056">
    <property type="component" value="Unassembled WGS sequence"/>
</dbReference>
<keyword evidence="1" id="KW-0732">Signal</keyword>
<evidence type="ECO:0000256" key="1">
    <source>
        <dbReference type="SAM" id="SignalP"/>
    </source>
</evidence>
<feature type="signal peptide" evidence="1">
    <location>
        <begin position="1"/>
        <end position="27"/>
    </location>
</feature>
<comment type="caution">
    <text evidence="2">The sequence shown here is derived from an EMBL/GenBank/DDBJ whole genome shotgun (WGS) entry which is preliminary data.</text>
</comment>
<dbReference type="RefSeq" id="WP_332614101.1">
    <property type="nucleotide sequence ID" value="NZ_JAXGFP010000001.1"/>
</dbReference>